<feature type="compositionally biased region" description="Basic and acidic residues" evidence="1">
    <location>
        <begin position="101"/>
        <end position="113"/>
    </location>
</feature>
<comment type="caution">
    <text evidence="2">The sequence shown here is derived from an EMBL/GenBank/DDBJ whole genome shotgun (WGS) entry which is preliminary data.</text>
</comment>
<keyword evidence="3" id="KW-1185">Reference proteome</keyword>
<gene>
    <name evidence="2" type="ORF">GCM10007231_09590</name>
</gene>
<sequence length="512" mass="57984">MWNRLPTTAIRELAEANGVCIRPVVHEVTDTDTGHVRVVATPCGATLASKCPPCAQKRRVLRMQQCREGWHLEEEPPGPEPKDPEEKPDRKPTRRVRSTRRRQDAPDLPHLPIEKRTVGSTFISRTGKTYRPSMFVTFTLPSYGAVREDGTPRNPKTYNYRRAALDAMHFPKLIDRVWQNLRRSTGYQVQYFATVEAQRRGAPHLHAAIRGAIPRELLRAVSRATYHQVWWPDHSTPRYLDDELPVWTDEHGYVDPATGVPLPTWDEAMDELDADPEARPAHTLRLGSQVDMQGIIASEGDADRRVAYLTKYLAKSFTDSLNAAPELTRRQRAHVRRLHEEIRHLPCSPRCSNWLRFGIQPSEAAEGMAPGACGSKAHAEHTLGCGGRRVLVSRKWTGKTLKIHQADRAEVVRQTLLAAGVEVPELERIDASVVREDGQQRFQWRVWDPLEARAPVYRQVMTRAIAQRIQWRTDYEAAKARAGPTNAPPRPPDNQRPLLGVASVKGERSELT</sequence>
<reference evidence="3" key="1">
    <citation type="journal article" date="2019" name="Int. J. Syst. Evol. Microbiol.">
        <title>The Global Catalogue of Microorganisms (GCM) 10K type strain sequencing project: providing services to taxonomists for standard genome sequencing and annotation.</title>
        <authorList>
            <consortium name="The Broad Institute Genomics Platform"/>
            <consortium name="The Broad Institute Genome Sequencing Center for Infectious Disease"/>
            <person name="Wu L."/>
            <person name="Ma J."/>
        </authorList>
    </citation>
    <scope>NUCLEOTIDE SEQUENCE [LARGE SCALE GENOMIC DNA]</scope>
    <source>
        <strain evidence="3">CCM 7403</strain>
    </source>
</reference>
<feature type="region of interest" description="Disordered" evidence="1">
    <location>
        <begin position="71"/>
        <end position="113"/>
    </location>
</feature>
<protein>
    <recommendedName>
        <fullName evidence="4">Replication initiation protein</fullName>
    </recommendedName>
</protein>
<name>A0ABQ1Q4Q0_9ACTN</name>
<dbReference type="EMBL" id="BMCK01000001">
    <property type="protein sequence ID" value="GGD12662.1"/>
    <property type="molecule type" value="Genomic_DNA"/>
</dbReference>
<dbReference type="RefSeq" id="WP_188421015.1">
    <property type="nucleotide sequence ID" value="NZ_BMCK01000001.1"/>
</dbReference>
<evidence type="ECO:0000313" key="3">
    <source>
        <dbReference type="Proteomes" id="UP000630594"/>
    </source>
</evidence>
<evidence type="ECO:0000256" key="1">
    <source>
        <dbReference type="SAM" id="MobiDB-lite"/>
    </source>
</evidence>
<dbReference type="Proteomes" id="UP000630594">
    <property type="component" value="Unassembled WGS sequence"/>
</dbReference>
<feature type="compositionally biased region" description="Basic and acidic residues" evidence="1">
    <location>
        <begin position="71"/>
        <end position="91"/>
    </location>
</feature>
<evidence type="ECO:0008006" key="4">
    <source>
        <dbReference type="Google" id="ProtNLM"/>
    </source>
</evidence>
<feature type="region of interest" description="Disordered" evidence="1">
    <location>
        <begin position="476"/>
        <end position="512"/>
    </location>
</feature>
<dbReference type="Pfam" id="PF20199">
    <property type="entry name" value="RepSA"/>
    <property type="match status" value="1"/>
</dbReference>
<organism evidence="2 3">
    <name type="scientific">Nocardioides daphniae</name>
    <dbReference type="NCBI Taxonomy" id="402297"/>
    <lineage>
        <taxon>Bacteria</taxon>
        <taxon>Bacillati</taxon>
        <taxon>Actinomycetota</taxon>
        <taxon>Actinomycetes</taxon>
        <taxon>Propionibacteriales</taxon>
        <taxon>Nocardioidaceae</taxon>
        <taxon>Nocardioides</taxon>
    </lineage>
</organism>
<dbReference type="InterPro" id="IPR046828">
    <property type="entry name" value="RepSA"/>
</dbReference>
<accession>A0ABQ1Q4Q0</accession>
<evidence type="ECO:0000313" key="2">
    <source>
        <dbReference type="EMBL" id="GGD12662.1"/>
    </source>
</evidence>
<proteinExistence type="predicted"/>